<dbReference type="AlphaFoldDB" id="A0A3B0YVH1"/>
<dbReference type="Pfam" id="PF02535">
    <property type="entry name" value="Zip"/>
    <property type="match status" value="1"/>
</dbReference>
<feature type="transmembrane region" description="Helical" evidence="5">
    <location>
        <begin position="69"/>
        <end position="86"/>
    </location>
</feature>
<organism evidence="6">
    <name type="scientific">hydrothermal vent metagenome</name>
    <dbReference type="NCBI Taxonomy" id="652676"/>
    <lineage>
        <taxon>unclassified sequences</taxon>
        <taxon>metagenomes</taxon>
        <taxon>ecological metagenomes</taxon>
    </lineage>
</organism>
<reference evidence="6" key="1">
    <citation type="submission" date="2018-06" db="EMBL/GenBank/DDBJ databases">
        <authorList>
            <person name="Zhirakovskaya E."/>
        </authorList>
    </citation>
    <scope>NUCLEOTIDE SEQUENCE</scope>
</reference>
<gene>
    <name evidence="6" type="ORF">MNBD_GAMMA13-200</name>
</gene>
<evidence type="ECO:0000256" key="4">
    <source>
        <dbReference type="ARBA" id="ARBA00023136"/>
    </source>
</evidence>
<feature type="transmembrane region" description="Helical" evidence="5">
    <location>
        <begin position="238"/>
        <end position="256"/>
    </location>
</feature>
<dbReference type="GO" id="GO:0016020">
    <property type="term" value="C:membrane"/>
    <property type="evidence" value="ECO:0007669"/>
    <property type="project" value="UniProtKB-SubCell"/>
</dbReference>
<keyword evidence="2 5" id="KW-0812">Transmembrane</keyword>
<proteinExistence type="predicted"/>
<comment type="subcellular location">
    <subcellularLocation>
        <location evidence="1">Membrane</location>
        <topology evidence="1">Multi-pass membrane protein</topology>
    </subcellularLocation>
</comment>
<evidence type="ECO:0000256" key="1">
    <source>
        <dbReference type="ARBA" id="ARBA00004141"/>
    </source>
</evidence>
<keyword evidence="3 5" id="KW-1133">Transmembrane helix</keyword>
<feature type="transmembrane region" description="Helical" evidence="5">
    <location>
        <begin position="178"/>
        <end position="199"/>
    </location>
</feature>
<dbReference type="EMBL" id="UOFK01000023">
    <property type="protein sequence ID" value="VAW72904.1"/>
    <property type="molecule type" value="Genomic_DNA"/>
</dbReference>
<dbReference type="PANTHER" id="PTHR16950">
    <property type="entry name" value="ZINC TRANSPORTER SLC39A7 HISTIDINE-RICH MEMBRANE PROTEIN KE4"/>
    <property type="match status" value="1"/>
</dbReference>
<dbReference type="InterPro" id="IPR003689">
    <property type="entry name" value="ZIP"/>
</dbReference>
<evidence type="ECO:0000256" key="2">
    <source>
        <dbReference type="ARBA" id="ARBA00022692"/>
    </source>
</evidence>
<feature type="transmembrane region" description="Helical" evidence="5">
    <location>
        <begin position="6"/>
        <end position="28"/>
    </location>
</feature>
<feature type="transmembrane region" description="Helical" evidence="5">
    <location>
        <begin position="205"/>
        <end position="226"/>
    </location>
</feature>
<accession>A0A3B0YVH1</accession>
<feature type="transmembrane region" description="Helical" evidence="5">
    <location>
        <begin position="40"/>
        <end position="57"/>
    </location>
</feature>
<dbReference type="GO" id="GO:0046873">
    <property type="term" value="F:metal ion transmembrane transporter activity"/>
    <property type="evidence" value="ECO:0007669"/>
    <property type="project" value="InterPro"/>
</dbReference>
<keyword evidence="4 5" id="KW-0472">Membrane</keyword>
<name>A0A3B0YVH1_9ZZZZ</name>
<evidence type="ECO:0000256" key="5">
    <source>
        <dbReference type="SAM" id="Phobius"/>
    </source>
</evidence>
<sequence length="261" mass="28016">MPLLSWILVFCLLGGVLSVLAAALYLLLPEALRTRLLPHTVSFAIGALLGAALLGLLPHALESAGDQDFHAITGALLLGLFGFFLLEKLVLWRHCHHEDCEVHTPVEQGHEHRAAGTLILIGDGLHNFIDGILIGAAFLTDIHLGVVTSLAVAAHEIPQEVGDFAVLLHSGFTVSKAFFYNLLASLATIVGGVLAYYALRQVEPVLPYVLAVAASSFIYVAVADLIPGLHKRVEFSATVQQMLLIGAGVALIYFTHFRLHP</sequence>
<dbReference type="PANTHER" id="PTHR16950:SF16">
    <property type="entry name" value="ZINC TRANSPORTER ZIP13"/>
    <property type="match status" value="1"/>
</dbReference>
<evidence type="ECO:0000256" key="3">
    <source>
        <dbReference type="ARBA" id="ARBA00022989"/>
    </source>
</evidence>
<protein>
    <submittedName>
        <fullName evidence="6">Zinc transporter, ZIP family</fullName>
    </submittedName>
</protein>
<evidence type="ECO:0000313" key="6">
    <source>
        <dbReference type="EMBL" id="VAW72904.1"/>
    </source>
</evidence>